<feature type="domain" description="Peptidoglycan recognition protein family" evidence="4">
    <location>
        <begin position="308"/>
        <end position="456"/>
    </location>
</feature>
<feature type="region of interest" description="Disordered" evidence="2">
    <location>
        <begin position="136"/>
        <end position="238"/>
    </location>
</feature>
<dbReference type="InterPro" id="IPR002502">
    <property type="entry name" value="Amidase_domain"/>
</dbReference>
<dbReference type="InterPro" id="IPR006619">
    <property type="entry name" value="PGRP_domain_met/bac"/>
</dbReference>
<dbReference type="Pfam" id="PF01510">
    <property type="entry name" value="Amidase_2"/>
    <property type="match status" value="1"/>
</dbReference>
<comment type="similarity">
    <text evidence="1">Belongs to the N-acetylmuramoyl-L-alanine amidase 2 family.</text>
</comment>
<organism evidence="5 6">
    <name type="scientific">Streptomyces rhizosphaericola</name>
    <dbReference type="NCBI Taxonomy" id="2564098"/>
    <lineage>
        <taxon>Bacteria</taxon>
        <taxon>Bacillati</taxon>
        <taxon>Actinomycetota</taxon>
        <taxon>Actinomycetes</taxon>
        <taxon>Kitasatosporales</taxon>
        <taxon>Streptomycetaceae</taxon>
        <taxon>Streptomyces</taxon>
    </lineage>
</organism>
<evidence type="ECO:0000256" key="3">
    <source>
        <dbReference type="SAM" id="SignalP"/>
    </source>
</evidence>
<dbReference type="InterPro" id="IPR015510">
    <property type="entry name" value="PGRP"/>
</dbReference>
<keyword evidence="6" id="KW-1185">Reference proteome</keyword>
<gene>
    <name evidence="5" type="ORF">E5Z02_30420</name>
</gene>
<dbReference type="SUPFAM" id="SSF55846">
    <property type="entry name" value="N-acetylmuramoyl-L-alanine amidase-like"/>
    <property type="match status" value="1"/>
</dbReference>
<dbReference type="Gene3D" id="3.40.80.10">
    <property type="entry name" value="Peptidoglycan recognition protein-like"/>
    <property type="match status" value="1"/>
</dbReference>
<feature type="signal peptide" evidence="3">
    <location>
        <begin position="1"/>
        <end position="25"/>
    </location>
</feature>
<feature type="compositionally biased region" description="Basic and acidic residues" evidence="2">
    <location>
        <begin position="182"/>
        <end position="197"/>
    </location>
</feature>
<dbReference type="PANTHER" id="PTHR11022">
    <property type="entry name" value="PEPTIDOGLYCAN RECOGNITION PROTEIN"/>
    <property type="match status" value="1"/>
</dbReference>
<dbReference type="InterPro" id="IPR036505">
    <property type="entry name" value="Amidase/PGRP_sf"/>
</dbReference>
<dbReference type="Proteomes" id="UP000306274">
    <property type="component" value="Unassembled WGS sequence"/>
</dbReference>
<dbReference type="CDD" id="cd06583">
    <property type="entry name" value="PGRP"/>
    <property type="match status" value="1"/>
</dbReference>
<dbReference type="SMART" id="SM00701">
    <property type="entry name" value="PGRP"/>
    <property type="match status" value="1"/>
</dbReference>
<evidence type="ECO:0000259" key="4">
    <source>
        <dbReference type="SMART" id="SM00701"/>
    </source>
</evidence>
<comment type="caution">
    <text evidence="5">The sequence shown here is derived from an EMBL/GenBank/DDBJ whole genome shotgun (WGS) entry which is preliminary data.</text>
</comment>
<feature type="region of interest" description="Disordered" evidence="2">
    <location>
        <begin position="36"/>
        <end position="70"/>
    </location>
</feature>
<evidence type="ECO:0000256" key="2">
    <source>
        <dbReference type="SAM" id="MobiDB-lite"/>
    </source>
</evidence>
<dbReference type="EMBL" id="SRZK01000512">
    <property type="protein sequence ID" value="TGY99919.1"/>
    <property type="molecule type" value="Genomic_DNA"/>
</dbReference>
<protein>
    <submittedName>
        <fullName evidence="5">N-acetylmuramoyl-L-alanine amidase</fullName>
    </submittedName>
</protein>
<feature type="compositionally biased region" description="Basic and acidic residues" evidence="2">
    <location>
        <begin position="136"/>
        <end position="154"/>
    </location>
</feature>
<proteinExistence type="inferred from homology"/>
<evidence type="ECO:0000256" key="1">
    <source>
        <dbReference type="ARBA" id="ARBA00007553"/>
    </source>
</evidence>
<dbReference type="PANTHER" id="PTHR11022:SF41">
    <property type="entry name" value="PEPTIDOGLYCAN-RECOGNITION PROTEIN LC-RELATED"/>
    <property type="match status" value="1"/>
</dbReference>
<reference evidence="5 6" key="1">
    <citation type="submission" date="2019-04" db="EMBL/GenBank/DDBJ databases">
        <title>Streptomyces rhizosphaericola sp. nov., an actinobacterium isolated from the wheat rhizosphere.</title>
        <authorList>
            <person name="Vargas Hoyos H.A."/>
            <person name="Santos S.N."/>
            <person name="Genuario D.B."/>
            <person name="Melo I.S."/>
            <person name="Da Silva L.J."/>
            <person name="Da Silva F.S.P."/>
            <person name="Zucchi T.D."/>
        </authorList>
    </citation>
    <scope>NUCLEOTIDE SEQUENCE [LARGE SCALE GENOMIC DNA]</scope>
    <source>
        <strain evidence="5 6">1AS2c</strain>
    </source>
</reference>
<feature type="compositionally biased region" description="Low complexity" evidence="2">
    <location>
        <begin position="36"/>
        <end position="65"/>
    </location>
</feature>
<keyword evidence="3" id="KW-0732">Signal</keyword>
<feature type="chain" id="PRO_5047389529" evidence="3">
    <location>
        <begin position="26"/>
        <end position="503"/>
    </location>
</feature>
<evidence type="ECO:0000313" key="6">
    <source>
        <dbReference type="Proteomes" id="UP000306274"/>
    </source>
</evidence>
<name>A0ABY2P6H0_9ACTN</name>
<dbReference type="RefSeq" id="WP_136017529.1">
    <property type="nucleotide sequence ID" value="NZ_SRZK01000512.1"/>
</dbReference>
<evidence type="ECO:0000313" key="5">
    <source>
        <dbReference type="EMBL" id="TGY99919.1"/>
    </source>
</evidence>
<sequence length="503" mass="51876">MRALLVTSAGVTCAMALTLPLAAAAAAVPAPDLLPASSRPPSTSPASPGAGPPAVRAGAAEPAGSTQSLPLAPLAASSDRVAGGAAAQGLPQRDARPFSLVGVVWDDPDAELHGTVQVRTRATGTTRWSEWQDVETHNAEHAADPGSAEREGRTVRGSTAPLWVGDSDGVEVRVRPQSPQESDGHEHENAEPPERHGSALPQDRAATPVPLPEGLRLELVDPGEDPAPEPARSAPGGRAAVTPAVFADTPPTAAVLPDALTAEVAAASAVNAELAELGATAIPALTRKETLESVNAAPGAKPYIGPRPKIITRKGWGADEKLRERNFAYTKTVKAAFVHHSATGNNYTCKQAPSVLRSIYRYHVQSSGWRDFGYNFAVDKCGNIYEGRAGGVSKAVLGAHTLGFNTNTMGIAVLGSYGATNPPAAAVTAVSKLTAWKLGLFGANPKGKVTLVSGGSNKYKAGAKVSMNVISGHRDGFATECPGARLYKKLGTARTSSAKLQGR</sequence>
<accession>A0ABY2P6H0</accession>